<organism evidence="1 2">
    <name type="scientific">Trichostrongylus colubriformis</name>
    <name type="common">Black scour worm</name>
    <dbReference type="NCBI Taxonomy" id="6319"/>
    <lineage>
        <taxon>Eukaryota</taxon>
        <taxon>Metazoa</taxon>
        <taxon>Ecdysozoa</taxon>
        <taxon>Nematoda</taxon>
        <taxon>Chromadorea</taxon>
        <taxon>Rhabditida</taxon>
        <taxon>Rhabditina</taxon>
        <taxon>Rhabditomorpha</taxon>
        <taxon>Strongyloidea</taxon>
        <taxon>Trichostrongylidae</taxon>
        <taxon>Trichostrongylus</taxon>
    </lineage>
</organism>
<gene>
    <name evidence="1" type="ORF">GCK32_022622</name>
</gene>
<accession>A0AAN8IUE2</accession>
<dbReference type="EMBL" id="WIXE01000730">
    <property type="protein sequence ID" value="KAK5986311.1"/>
    <property type="molecule type" value="Genomic_DNA"/>
</dbReference>
<name>A0AAN8IUE2_TRICO</name>
<proteinExistence type="predicted"/>
<evidence type="ECO:0000313" key="1">
    <source>
        <dbReference type="EMBL" id="KAK5986311.1"/>
    </source>
</evidence>
<dbReference type="AlphaFoldDB" id="A0AAN8IUE2"/>
<protein>
    <submittedName>
        <fullName evidence="1">Uncharacterized protein</fullName>
    </submittedName>
</protein>
<comment type="caution">
    <text evidence="1">The sequence shown here is derived from an EMBL/GenBank/DDBJ whole genome shotgun (WGS) entry which is preliminary data.</text>
</comment>
<evidence type="ECO:0000313" key="2">
    <source>
        <dbReference type="Proteomes" id="UP001331761"/>
    </source>
</evidence>
<reference evidence="1 2" key="1">
    <citation type="submission" date="2019-10" db="EMBL/GenBank/DDBJ databases">
        <title>Assembly and Annotation for the nematode Trichostrongylus colubriformis.</title>
        <authorList>
            <person name="Martin J."/>
        </authorList>
    </citation>
    <scope>NUCLEOTIDE SEQUENCE [LARGE SCALE GENOMIC DNA]</scope>
    <source>
        <strain evidence="1">G859</strain>
        <tissue evidence="1">Whole worm</tissue>
    </source>
</reference>
<dbReference type="Proteomes" id="UP001331761">
    <property type="component" value="Unassembled WGS sequence"/>
</dbReference>
<sequence length="31" mass="3302">MPDMSSSNACPCLGAGPRLTIMHSTEANDFF</sequence>
<keyword evidence="2" id="KW-1185">Reference proteome</keyword>